<feature type="compositionally biased region" description="Basic and acidic residues" evidence="6">
    <location>
        <begin position="23"/>
        <end position="33"/>
    </location>
</feature>
<evidence type="ECO:0000259" key="8">
    <source>
        <dbReference type="PROSITE" id="PS51667"/>
    </source>
</evidence>
<feature type="domain" description="QLQ" evidence="7">
    <location>
        <begin position="48"/>
        <end position="83"/>
    </location>
</feature>
<reference evidence="9 10" key="1">
    <citation type="submission" date="2024-06" db="EMBL/GenBank/DDBJ databases">
        <title>A chromosome level genome sequence of Diviner's sage (Salvia divinorum).</title>
        <authorList>
            <person name="Ford S.A."/>
            <person name="Ro D.-K."/>
            <person name="Ness R.W."/>
            <person name="Phillips M.A."/>
        </authorList>
    </citation>
    <scope>NUCLEOTIDE SEQUENCE [LARGE SCALE GENOMIC DNA]</scope>
    <source>
        <strain evidence="9">SAF-2024a</strain>
        <tissue evidence="9">Leaf</tissue>
    </source>
</reference>
<dbReference type="PROSITE" id="PS51666">
    <property type="entry name" value="QLQ"/>
    <property type="match status" value="1"/>
</dbReference>
<feature type="short sequence motif" description="Bipartite nuclear localization signal" evidence="4">
    <location>
        <begin position="100"/>
        <end position="110"/>
    </location>
</feature>
<keyword evidence="5" id="KW-0804">Transcription</keyword>
<comment type="similarity">
    <text evidence="2 5">Belongs to the GRF family.</text>
</comment>
<dbReference type="EMBL" id="JBEAFC010000003">
    <property type="protein sequence ID" value="KAL1565491.1"/>
    <property type="molecule type" value="Genomic_DNA"/>
</dbReference>
<evidence type="ECO:0000256" key="6">
    <source>
        <dbReference type="SAM" id="MobiDB-lite"/>
    </source>
</evidence>
<keyword evidence="5" id="KW-0010">Activator</keyword>
<dbReference type="InterPro" id="IPR014978">
    <property type="entry name" value="Gln-Leu-Gln_QLQ"/>
</dbReference>
<comment type="domain">
    <text evidence="5">The QLQ domain and WRC domain may be involved in protein-protein interaction and DNA-binding, respectively.</text>
</comment>
<evidence type="ECO:0000256" key="3">
    <source>
        <dbReference type="ARBA" id="ARBA00023242"/>
    </source>
</evidence>
<organism evidence="9 10">
    <name type="scientific">Salvia divinorum</name>
    <name type="common">Maria pastora</name>
    <name type="synonym">Diviner's sage</name>
    <dbReference type="NCBI Taxonomy" id="28513"/>
    <lineage>
        <taxon>Eukaryota</taxon>
        <taxon>Viridiplantae</taxon>
        <taxon>Streptophyta</taxon>
        <taxon>Embryophyta</taxon>
        <taxon>Tracheophyta</taxon>
        <taxon>Spermatophyta</taxon>
        <taxon>Magnoliopsida</taxon>
        <taxon>eudicotyledons</taxon>
        <taxon>Gunneridae</taxon>
        <taxon>Pentapetalae</taxon>
        <taxon>asterids</taxon>
        <taxon>lamiids</taxon>
        <taxon>Lamiales</taxon>
        <taxon>Lamiaceae</taxon>
        <taxon>Nepetoideae</taxon>
        <taxon>Mentheae</taxon>
        <taxon>Salviinae</taxon>
        <taxon>Salvia</taxon>
        <taxon>Salvia subgen. Calosphace</taxon>
    </lineage>
</organism>
<evidence type="ECO:0000313" key="10">
    <source>
        <dbReference type="Proteomes" id="UP001567538"/>
    </source>
</evidence>
<dbReference type="AlphaFoldDB" id="A0ABD1I9W4"/>
<name>A0ABD1I9W4_SALDI</name>
<dbReference type="GO" id="GO:0099402">
    <property type="term" value="P:plant organ development"/>
    <property type="evidence" value="ECO:0007669"/>
    <property type="project" value="UniProtKB-ARBA"/>
</dbReference>
<dbReference type="PROSITE" id="PS51667">
    <property type="entry name" value="WRC"/>
    <property type="match status" value="1"/>
</dbReference>
<dbReference type="Pfam" id="PF08879">
    <property type="entry name" value="WRC"/>
    <property type="match status" value="1"/>
</dbReference>
<feature type="region of interest" description="Disordered" evidence="6">
    <location>
        <begin position="14"/>
        <end position="36"/>
    </location>
</feature>
<evidence type="ECO:0000256" key="1">
    <source>
        <dbReference type="ARBA" id="ARBA00004123"/>
    </source>
</evidence>
<dbReference type="SMART" id="SM00951">
    <property type="entry name" value="QLQ"/>
    <property type="match status" value="1"/>
</dbReference>
<keyword evidence="10" id="KW-1185">Reference proteome</keyword>
<accession>A0ABD1I9W4</accession>
<feature type="compositionally biased region" description="Basic residues" evidence="6">
    <location>
        <begin position="125"/>
        <end position="134"/>
    </location>
</feature>
<dbReference type="Proteomes" id="UP001567538">
    <property type="component" value="Unassembled WGS sequence"/>
</dbReference>
<evidence type="ECO:0000259" key="7">
    <source>
        <dbReference type="PROSITE" id="PS51666"/>
    </source>
</evidence>
<feature type="short sequence motif" description="Bipartite nuclear localization signal" evidence="4">
    <location>
        <begin position="128"/>
        <end position="135"/>
    </location>
</feature>
<evidence type="ECO:0000256" key="2">
    <source>
        <dbReference type="ARBA" id="ARBA00008122"/>
    </source>
</evidence>
<comment type="caution">
    <text evidence="9">The sequence shown here is derived from an EMBL/GenBank/DDBJ whole genome shotgun (WGS) entry which is preliminary data.</text>
</comment>
<dbReference type="PANTHER" id="PTHR31602:SF101">
    <property type="entry name" value="GROWTH-REGULATING FACTOR 7"/>
    <property type="match status" value="1"/>
</dbReference>
<dbReference type="GO" id="GO:0006351">
    <property type="term" value="P:DNA-templated transcription"/>
    <property type="evidence" value="ECO:0007669"/>
    <property type="project" value="UniProtKB-UniRule"/>
</dbReference>
<keyword evidence="3 4" id="KW-0539">Nucleus</keyword>
<gene>
    <name evidence="9" type="ORF">AAHA92_07700</name>
</gene>
<evidence type="ECO:0000313" key="9">
    <source>
        <dbReference type="EMBL" id="KAL1565491.1"/>
    </source>
</evidence>
<dbReference type="InterPro" id="IPR031137">
    <property type="entry name" value="GRF"/>
</dbReference>
<dbReference type="GO" id="GO:0005524">
    <property type="term" value="F:ATP binding"/>
    <property type="evidence" value="ECO:0007669"/>
    <property type="project" value="UniProtKB-UniRule"/>
</dbReference>
<sequence length="262" mass="29111">MDYATSLNTDFPPWMKSANHHQTHPDDAADFHTKSASGGEAAAAATFPFTGAQWKELERQAMIYKCMISCVPVPPHLLVNLFPSVNGGRYGRKGDPEPGRCKRTDGKKWRCSREVAPLQKYCERHLHRGRPRSRKPVESNNIAANHKKTRLHPPPPKPTTISDCLLQSPNPPPEENPTLCFSHDYDYPLPLNLFGYPEIELPNWSIDSDLSMAVALDQQMRNIRSCDCDRSVSAFAMGGPLGEALAMSPSPSRRSVFSDGSV</sequence>
<dbReference type="GO" id="GO:0005634">
    <property type="term" value="C:nucleus"/>
    <property type="evidence" value="ECO:0007669"/>
    <property type="project" value="UniProtKB-SubCell"/>
</dbReference>
<keyword evidence="5" id="KW-0805">Transcription regulation</keyword>
<proteinExistence type="inferred from homology"/>
<dbReference type="InterPro" id="IPR014977">
    <property type="entry name" value="WRC_dom"/>
</dbReference>
<evidence type="ECO:0000256" key="4">
    <source>
        <dbReference type="PROSITE-ProRule" id="PRU01002"/>
    </source>
</evidence>
<feature type="domain" description="WRC" evidence="8">
    <location>
        <begin position="95"/>
        <end position="139"/>
    </location>
</feature>
<evidence type="ECO:0000256" key="5">
    <source>
        <dbReference type="RuleBase" id="RU367127"/>
    </source>
</evidence>
<dbReference type="PANTHER" id="PTHR31602">
    <property type="entry name" value="GROWTH-REGULATING FACTOR 5"/>
    <property type="match status" value="1"/>
</dbReference>
<dbReference type="Pfam" id="PF08880">
    <property type="entry name" value="QLQ"/>
    <property type="match status" value="1"/>
</dbReference>
<comment type="subcellular location">
    <subcellularLocation>
        <location evidence="1 4 5">Nucleus</location>
    </subcellularLocation>
</comment>
<protein>
    <recommendedName>
        <fullName evidence="5">Growth-regulating factor</fullName>
    </recommendedName>
</protein>
<feature type="region of interest" description="Disordered" evidence="6">
    <location>
        <begin position="125"/>
        <end position="159"/>
    </location>
</feature>
<comment type="function">
    <text evidence="5">Transcription activator.</text>
</comment>